<dbReference type="STRING" id="665004.AC529_00705"/>
<dbReference type="InterPro" id="IPR020845">
    <property type="entry name" value="AMP-binding_CS"/>
</dbReference>
<organism evidence="3 4">
    <name type="scientific">Thermobifida cellulosilytica TB100</name>
    <dbReference type="NCBI Taxonomy" id="665004"/>
    <lineage>
        <taxon>Bacteria</taxon>
        <taxon>Bacillati</taxon>
        <taxon>Actinomycetota</taxon>
        <taxon>Actinomycetes</taxon>
        <taxon>Streptosporangiales</taxon>
        <taxon>Nocardiopsidaceae</taxon>
        <taxon>Thermobifida</taxon>
    </lineage>
</organism>
<dbReference type="Gene3D" id="3.40.50.12780">
    <property type="entry name" value="N-terminal domain of ligase-like"/>
    <property type="match status" value="1"/>
</dbReference>
<dbReference type="PROSITE" id="PS00455">
    <property type="entry name" value="AMP_BINDING"/>
    <property type="match status" value="1"/>
</dbReference>
<evidence type="ECO:0000313" key="4">
    <source>
        <dbReference type="Proteomes" id="UP000074382"/>
    </source>
</evidence>
<evidence type="ECO:0000259" key="1">
    <source>
        <dbReference type="Pfam" id="PF00501"/>
    </source>
</evidence>
<dbReference type="EMBL" id="LGEM01000005">
    <property type="protein sequence ID" value="KUP98575.1"/>
    <property type="molecule type" value="Genomic_DNA"/>
</dbReference>
<dbReference type="Proteomes" id="UP000074382">
    <property type="component" value="Unassembled WGS sequence"/>
</dbReference>
<dbReference type="InterPro" id="IPR025110">
    <property type="entry name" value="AMP-bd_C"/>
</dbReference>
<protein>
    <submittedName>
        <fullName evidence="3">AMP-dependent synthetase</fullName>
    </submittedName>
</protein>
<comment type="caution">
    <text evidence="3">The sequence shown here is derived from an EMBL/GenBank/DDBJ whole genome shotgun (WGS) entry which is preliminary data.</text>
</comment>
<dbReference type="Pfam" id="PF13193">
    <property type="entry name" value="AMP-binding_C"/>
    <property type="match status" value="1"/>
</dbReference>
<feature type="domain" description="AMP-binding enzyme C-terminal" evidence="2">
    <location>
        <begin position="306"/>
        <end position="382"/>
    </location>
</feature>
<feature type="domain" description="AMP-dependent synthetase/ligase" evidence="1">
    <location>
        <begin position="70"/>
        <end position="226"/>
    </location>
</feature>
<dbReference type="InterPro" id="IPR050237">
    <property type="entry name" value="ATP-dep_AMP-bd_enzyme"/>
</dbReference>
<dbReference type="InterPro" id="IPR045851">
    <property type="entry name" value="AMP-bd_C_sf"/>
</dbReference>
<dbReference type="InterPro" id="IPR000873">
    <property type="entry name" value="AMP-dep_synth/lig_dom"/>
</dbReference>
<keyword evidence="4" id="KW-1185">Reference proteome</keyword>
<dbReference type="SUPFAM" id="SSF56801">
    <property type="entry name" value="Acetyl-CoA synthetase-like"/>
    <property type="match status" value="1"/>
</dbReference>
<dbReference type="AlphaFoldDB" id="A0A147KMM2"/>
<dbReference type="PATRIC" id="fig|665004.4.peg.3466"/>
<sequence>MPNRRPLQAVVGLAPEDLAGLLDAALAGDGPALLPVPADLPAPRRRALLEAVRPASVRTPEGVARLADGVPVADGTALVVATSGSTGRPKGVELDAAALLASARASVARIGARPGEPWLCVLPTAHVSGLQVLLRARLLDAPVLHRPFDVAEVAAAAQRRPHVSLVPTQLRRLLAAGVDLSLFRTVLLGGAAADPALLAAARRAGARVTTTYGMSETCGGCVYDGLPLDGVAVDLDGEGRVLLSGPVLFRGYRLRPDLTAQHLVERGGRPWFRTSDLGVLEEGRLRVRGRADDVINTGGHKVVAAEVADLLTRMDAVAEAAVVGRPDPEWGQRVTAVVVPADPAAPPTLEQVRDWVSAHLPRYAAPRELDVRAELPLLASGKPDLRRLGRG</sequence>
<dbReference type="RefSeq" id="WP_068758089.1">
    <property type="nucleotide sequence ID" value="NZ_KQ950185.1"/>
</dbReference>
<dbReference type="Gene3D" id="3.30.300.30">
    <property type="match status" value="1"/>
</dbReference>
<accession>A0A147KMM2</accession>
<evidence type="ECO:0000313" key="3">
    <source>
        <dbReference type="EMBL" id="KUP98575.1"/>
    </source>
</evidence>
<dbReference type="GO" id="GO:0016878">
    <property type="term" value="F:acid-thiol ligase activity"/>
    <property type="evidence" value="ECO:0007669"/>
    <property type="project" value="UniProtKB-ARBA"/>
</dbReference>
<proteinExistence type="predicted"/>
<dbReference type="PANTHER" id="PTHR43767">
    <property type="entry name" value="LONG-CHAIN-FATTY-ACID--COA LIGASE"/>
    <property type="match status" value="1"/>
</dbReference>
<dbReference type="OrthoDB" id="9803968at2"/>
<gene>
    <name evidence="3" type="ORF">AC529_00705</name>
</gene>
<evidence type="ECO:0000259" key="2">
    <source>
        <dbReference type="Pfam" id="PF13193"/>
    </source>
</evidence>
<dbReference type="Pfam" id="PF00501">
    <property type="entry name" value="AMP-binding"/>
    <property type="match status" value="1"/>
</dbReference>
<dbReference type="InterPro" id="IPR042099">
    <property type="entry name" value="ANL_N_sf"/>
</dbReference>
<dbReference type="PANTHER" id="PTHR43767:SF1">
    <property type="entry name" value="NONRIBOSOMAL PEPTIDE SYNTHASE PES1 (EUROFUNG)-RELATED"/>
    <property type="match status" value="1"/>
</dbReference>
<name>A0A147KMM2_THECS</name>
<reference evidence="4" key="1">
    <citation type="journal article" date="2017" name="Acta Aliment.">
        <title>Plant polysaccharide degrading enzyme system of Thermpbifida cellulosilytica TB100 revealed by de novo genome project data.</title>
        <authorList>
            <person name="Toth A."/>
            <person name="Baka E."/>
            <person name="Luzics S."/>
            <person name="Bata-Vidacs I."/>
            <person name="Nagy I."/>
            <person name="Balint B."/>
            <person name="Herceg R."/>
            <person name="Olasz F."/>
            <person name="Wilk T."/>
            <person name="Nagy T."/>
            <person name="Kriszt B."/>
            <person name="Nagy I."/>
            <person name="Kukolya J."/>
        </authorList>
    </citation>
    <scope>NUCLEOTIDE SEQUENCE [LARGE SCALE GENOMIC DNA]</scope>
    <source>
        <strain evidence="4">TB100</strain>
    </source>
</reference>